<evidence type="ECO:0000256" key="6">
    <source>
        <dbReference type="HAMAP-Rule" id="MF_00945"/>
    </source>
</evidence>
<keyword evidence="6" id="KW-0889">Transcription antitermination</keyword>
<dbReference type="NCBIfam" id="TIGR01953">
    <property type="entry name" value="NusA"/>
    <property type="match status" value="1"/>
</dbReference>
<dbReference type="SUPFAM" id="SSF50249">
    <property type="entry name" value="Nucleic acid-binding proteins"/>
    <property type="match status" value="1"/>
</dbReference>
<dbReference type="InterPro" id="IPR012340">
    <property type="entry name" value="NA-bd_OB-fold"/>
</dbReference>
<dbReference type="Pfam" id="PF26594">
    <property type="entry name" value="KH_NusA_2nd"/>
    <property type="match status" value="1"/>
</dbReference>
<dbReference type="InterPro" id="IPR058582">
    <property type="entry name" value="KH_NusA_2nd"/>
</dbReference>
<comment type="subcellular location">
    <subcellularLocation>
        <location evidence="6">Cytoplasm</location>
    </subcellularLocation>
</comment>
<feature type="domain" description="K Homology" evidence="8">
    <location>
        <begin position="309"/>
        <end position="404"/>
    </location>
</feature>
<dbReference type="RefSeq" id="WP_269312315.1">
    <property type="nucleotide sequence ID" value="NZ_CP114052.1"/>
</dbReference>
<feature type="domain" description="K Homology" evidence="8">
    <location>
        <begin position="235"/>
        <end position="308"/>
    </location>
</feature>
<evidence type="ECO:0000259" key="8">
    <source>
        <dbReference type="SMART" id="SM00322"/>
    </source>
</evidence>
<dbReference type="Pfam" id="PF13184">
    <property type="entry name" value="KH_NusA_1st"/>
    <property type="match status" value="1"/>
</dbReference>
<accession>A0ABY7JQK8</accession>
<dbReference type="Gene3D" id="3.30.300.20">
    <property type="match status" value="2"/>
</dbReference>
<dbReference type="PANTHER" id="PTHR22648">
    <property type="entry name" value="TRANSCRIPTION TERMINATION FACTOR NUSA"/>
    <property type="match status" value="1"/>
</dbReference>
<dbReference type="InterPro" id="IPR030842">
    <property type="entry name" value="TF_NusA_bacterial"/>
</dbReference>
<keyword evidence="2 6" id="KW-0963">Cytoplasm</keyword>
<dbReference type="InterPro" id="IPR004087">
    <property type="entry name" value="KH_dom"/>
</dbReference>
<dbReference type="Proteomes" id="UP001164187">
    <property type="component" value="Chromosome"/>
</dbReference>
<dbReference type="PANTHER" id="PTHR22648:SF0">
    <property type="entry name" value="TRANSCRIPTION TERMINATION_ANTITERMINATION PROTEIN NUSA"/>
    <property type="match status" value="1"/>
</dbReference>
<dbReference type="InterPro" id="IPR015946">
    <property type="entry name" value="KH_dom-like_a/b"/>
</dbReference>
<evidence type="ECO:0000256" key="5">
    <source>
        <dbReference type="ARBA" id="ARBA00023163"/>
    </source>
</evidence>
<keyword evidence="1 6" id="KW-0806">Transcription termination</keyword>
<dbReference type="HAMAP" id="MF_00945_B">
    <property type="entry name" value="NusA_B"/>
    <property type="match status" value="1"/>
</dbReference>
<dbReference type="Gene3D" id="3.30.1480.10">
    <property type="entry name" value="NusA, N-terminal domain"/>
    <property type="match status" value="1"/>
</dbReference>
<evidence type="ECO:0000256" key="3">
    <source>
        <dbReference type="ARBA" id="ARBA00022884"/>
    </source>
</evidence>
<reference evidence="9" key="1">
    <citation type="submission" date="2022-12" db="EMBL/GenBank/DDBJ databases">
        <title>Peptostreptococcus.</title>
        <authorList>
            <person name="Lee S.H."/>
        </authorList>
    </citation>
    <scope>NUCLEOTIDE SEQUENCE</scope>
    <source>
        <strain evidence="9">CBA3647</strain>
    </source>
</reference>
<comment type="function">
    <text evidence="6">Participates in both transcription termination and antitermination.</text>
</comment>
<dbReference type="InterPro" id="IPR010213">
    <property type="entry name" value="TF_NusA"/>
</dbReference>
<comment type="subunit">
    <text evidence="6">Monomer. Binds directly to the core enzyme of the DNA-dependent RNA polymerase and to nascent RNA.</text>
</comment>
<dbReference type="InterPro" id="IPR013735">
    <property type="entry name" value="TF_NusA_N"/>
</dbReference>
<sequence length="406" mass="45955">MNNEFMQALDELVRDRGIDREVLLETIEQALTSAYKKNFGSAQNVRVDLNRQTGDIKVYSQRVVVDESDLYDTFLEIELSDAREISPNYELGDIIEHEVTPKDFGRIAAQTAKQIVVQKIREAERERTYNEFVEKQDELITGEISRTSIRDGKQIVFVQIGKGEGILLQSEQIKGEEYTIGHTMKFYVVDVNKTSKNPQILVSRSHTGLVKRLFEMEVPEIQQGIVQIKSISREAGSRTKMAVKSIDDKIDPIGACVGTQGIRVRNIVDELGDEKIDIVKYSDDISEFVEASLSPSKVSKVFINEAEKSAVVIVPDYQLSLAIGKEGQNARLAARLTNWKIDIKPESSFTEEDERELLETIENTNKKIKETISTKEVKEDIDSETSSQELENKTEENLVAEETEEV</sequence>
<evidence type="ECO:0000256" key="2">
    <source>
        <dbReference type="ARBA" id="ARBA00022490"/>
    </source>
</evidence>
<comment type="similarity">
    <text evidence="6">Belongs to the NusA family.</text>
</comment>
<dbReference type="EMBL" id="CP114052">
    <property type="protein sequence ID" value="WAW15639.1"/>
    <property type="molecule type" value="Genomic_DNA"/>
</dbReference>
<feature type="region of interest" description="Disordered" evidence="7">
    <location>
        <begin position="375"/>
        <end position="406"/>
    </location>
</feature>
<dbReference type="InterPro" id="IPR025249">
    <property type="entry name" value="TF_NusA_KH_1st"/>
</dbReference>
<evidence type="ECO:0000313" key="10">
    <source>
        <dbReference type="Proteomes" id="UP001164187"/>
    </source>
</evidence>
<evidence type="ECO:0000256" key="1">
    <source>
        <dbReference type="ARBA" id="ARBA00022472"/>
    </source>
</evidence>
<evidence type="ECO:0000256" key="7">
    <source>
        <dbReference type="SAM" id="MobiDB-lite"/>
    </source>
</evidence>
<evidence type="ECO:0000256" key="4">
    <source>
        <dbReference type="ARBA" id="ARBA00023015"/>
    </source>
</evidence>
<gene>
    <name evidence="6 9" type="primary">nusA</name>
    <name evidence="9" type="ORF">O0R46_04110</name>
</gene>
<dbReference type="SMART" id="SM00322">
    <property type="entry name" value="KH"/>
    <property type="match status" value="2"/>
</dbReference>
<keyword evidence="5 6" id="KW-0804">Transcription</keyword>
<dbReference type="SUPFAM" id="SSF54814">
    <property type="entry name" value="Prokaryotic type KH domain (KH-domain type II)"/>
    <property type="match status" value="2"/>
</dbReference>
<dbReference type="CDD" id="cd04455">
    <property type="entry name" value="S1_NusA"/>
    <property type="match status" value="1"/>
</dbReference>
<name>A0ABY7JQK8_9FIRM</name>
<keyword evidence="3 6" id="KW-0694">RNA-binding</keyword>
<dbReference type="Gene3D" id="2.40.50.140">
    <property type="entry name" value="Nucleic acid-binding proteins"/>
    <property type="match status" value="1"/>
</dbReference>
<dbReference type="Pfam" id="PF08529">
    <property type="entry name" value="NusA_N"/>
    <property type="match status" value="1"/>
</dbReference>
<evidence type="ECO:0000313" key="9">
    <source>
        <dbReference type="EMBL" id="WAW15639.1"/>
    </source>
</evidence>
<dbReference type="SUPFAM" id="SSF69705">
    <property type="entry name" value="Transcription factor NusA, N-terminal domain"/>
    <property type="match status" value="1"/>
</dbReference>
<dbReference type="InterPro" id="IPR009019">
    <property type="entry name" value="KH_sf_prok-type"/>
</dbReference>
<organism evidence="9 10">
    <name type="scientific">Peptostreptococcus equinus</name>
    <dbReference type="NCBI Taxonomy" id="3003601"/>
    <lineage>
        <taxon>Bacteria</taxon>
        <taxon>Bacillati</taxon>
        <taxon>Bacillota</taxon>
        <taxon>Clostridia</taxon>
        <taxon>Peptostreptococcales</taxon>
        <taxon>Peptostreptococcaceae</taxon>
        <taxon>Peptostreptococcus</taxon>
    </lineage>
</organism>
<keyword evidence="4 6" id="KW-0805">Transcription regulation</keyword>
<protein>
    <recommendedName>
        <fullName evidence="6">Transcription termination/antitermination protein NusA</fullName>
    </recommendedName>
</protein>
<proteinExistence type="inferred from homology"/>
<dbReference type="CDD" id="cd22529">
    <property type="entry name" value="KH-II_NusA_rpt2"/>
    <property type="match status" value="1"/>
</dbReference>
<keyword evidence="10" id="KW-1185">Reference proteome</keyword>
<dbReference type="InterPro" id="IPR036555">
    <property type="entry name" value="NusA_N_sf"/>
</dbReference>
<dbReference type="CDD" id="cd02134">
    <property type="entry name" value="KH-II_NusA_rpt1"/>
    <property type="match status" value="1"/>
</dbReference>
<dbReference type="PROSITE" id="PS50084">
    <property type="entry name" value="KH_TYPE_1"/>
    <property type="match status" value="1"/>
</dbReference>